<evidence type="ECO:0000313" key="1">
    <source>
        <dbReference type="EMBL" id="KAK8381683.1"/>
    </source>
</evidence>
<name>A0AAW0T349_SCYPA</name>
<comment type="caution">
    <text evidence="1">The sequence shown here is derived from an EMBL/GenBank/DDBJ whole genome shotgun (WGS) entry which is preliminary data.</text>
</comment>
<dbReference type="Proteomes" id="UP001487740">
    <property type="component" value="Unassembled WGS sequence"/>
</dbReference>
<dbReference type="EMBL" id="JARAKH010000040">
    <property type="protein sequence ID" value="KAK8381683.1"/>
    <property type="molecule type" value="Genomic_DNA"/>
</dbReference>
<accession>A0AAW0T349</accession>
<reference evidence="1 2" key="1">
    <citation type="submission" date="2023-03" db="EMBL/GenBank/DDBJ databases">
        <title>High-quality genome of Scylla paramamosain provides insights in environmental adaptation.</title>
        <authorList>
            <person name="Zhang L."/>
        </authorList>
    </citation>
    <scope>NUCLEOTIDE SEQUENCE [LARGE SCALE GENOMIC DNA]</scope>
    <source>
        <strain evidence="1">LZ_2023a</strain>
        <tissue evidence="1">Muscle</tissue>
    </source>
</reference>
<proteinExistence type="predicted"/>
<protein>
    <submittedName>
        <fullName evidence="1">Uncharacterized protein</fullName>
    </submittedName>
</protein>
<organism evidence="1 2">
    <name type="scientific">Scylla paramamosain</name>
    <name type="common">Mud crab</name>
    <dbReference type="NCBI Taxonomy" id="85552"/>
    <lineage>
        <taxon>Eukaryota</taxon>
        <taxon>Metazoa</taxon>
        <taxon>Ecdysozoa</taxon>
        <taxon>Arthropoda</taxon>
        <taxon>Crustacea</taxon>
        <taxon>Multicrustacea</taxon>
        <taxon>Malacostraca</taxon>
        <taxon>Eumalacostraca</taxon>
        <taxon>Eucarida</taxon>
        <taxon>Decapoda</taxon>
        <taxon>Pleocyemata</taxon>
        <taxon>Brachyura</taxon>
        <taxon>Eubrachyura</taxon>
        <taxon>Portunoidea</taxon>
        <taxon>Portunidae</taxon>
        <taxon>Portuninae</taxon>
        <taxon>Scylla</taxon>
    </lineage>
</organism>
<gene>
    <name evidence="1" type="ORF">O3P69_018645</name>
</gene>
<keyword evidence="2" id="KW-1185">Reference proteome</keyword>
<sequence length="144" mass="16081">MGHDYHCVLVQACCLAGSACEGQQLVRRARETQNIGWDPSRDLPKLEFVVEGQLLMGKLGDLLEEQEEPDHWLLTGCDINTLHVWYVQELAEGQGDRAHSLTIPAHHAPDKSVTWVHAQAPLLSFSAEDHSWHPCEIAGRANLQ</sequence>
<evidence type="ECO:0000313" key="2">
    <source>
        <dbReference type="Proteomes" id="UP001487740"/>
    </source>
</evidence>
<dbReference type="AlphaFoldDB" id="A0AAW0T349"/>